<protein>
    <submittedName>
        <fullName evidence="1">Uncharacterized protein</fullName>
    </submittedName>
</protein>
<accession>A0AAN1PRM8</accession>
<dbReference type="EMBL" id="CP019291">
    <property type="protein sequence ID" value="AXX61385.1"/>
    <property type="molecule type" value="Genomic_DNA"/>
</dbReference>
<name>A0AAN1PRM8_VIBVL</name>
<dbReference type="Proteomes" id="UP000263418">
    <property type="component" value="Chromosome 2"/>
</dbReference>
<organism evidence="1 2">
    <name type="scientific">Vibrio vulnificus</name>
    <dbReference type="NCBI Taxonomy" id="672"/>
    <lineage>
        <taxon>Bacteria</taxon>
        <taxon>Pseudomonadati</taxon>
        <taxon>Pseudomonadota</taxon>
        <taxon>Gammaproteobacteria</taxon>
        <taxon>Vibrionales</taxon>
        <taxon>Vibrionaceae</taxon>
        <taxon>Vibrio</taxon>
    </lineage>
</organism>
<proteinExistence type="predicted"/>
<sequence>MANMTLRLKSDFRKSIFVNSITIKFWFMKNVAKYCAMPFLLNDSDGEFIDQIHKIGA</sequence>
<evidence type="ECO:0000313" key="1">
    <source>
        <dbReference type="EMBL" id="AXX61385.1"/>
    </source>
</evidence>
<gene>
    <name evidence="1" type="ORF">FORC53_3046</name>
</gene>
<dbReference type="AlphaFoldDB" id="A0AAN1PRM8"/>
<reference evidence="1 2" key="1">
    <citation type="submission" date="2017-01" db="EMBL/GenBank/DDBJ databases">
        <title>Complete Genome Sequence of Vibrio vulnificus FORC_053.</title>
        <authorList>
            <consortium name="Food-borne Pathogen Omics Research Center"/>
            <person name="Chung H.Y."/>
            <person name="Na E.J."/>
            <person name="Song J.S."/>
            <person name="Kim H."/>
            <person name="Lee J.-H."/>
            <person name="Ryu S."/>
            <person name="Choi S.H."/>
        </authorList>
    </citation>
    <scope>NUCLEOTIDE SEQUENCE [LARGE SCALE GENOMIC DNA]</scope>
    <source>
        <strain evidence="1 2">FORC_053</strain>
    </source>
</reference>
<evidence type="ECO:0000313" key="2">
    <source>
        <dbReference type="Proteomes" id="UP000263418"/>
    </source>
</evidence>